<dbReference type="Proteomes" id="UP000555546">
    <property type="component" value="Unassembled WGS sequence"/>
</dbReference>
<keyword evidence="2" id="KW-1185">Reference proteome</keyword>
<gene>
    <name evidence="1" type="ORF">FHS76_000633</name>
</gene>
<dbReference type="RefSeq" id="WP_183648454.1">
    <property type="nucleotide sequence ID" value="NZ_JACIJG010000002.1"/>
</dbReference>
<name>A0A7W9AUF4_9HYPH</name>
<evidence type="ECO:0000313" key="1">
    <source>
        <dbReference type="EMBL" id="MBB5700790.1"/>
    </source>
</evidence>
<reference evidence="1 2" key="1">
    <citation type="submission" date="2020-08" db="EMBL/GenBank/DDBJ databases">
        <title>Genomic Encyclopedia of Type Strains, Phase IV (KMG-IV): sequencing the most valuable type-strain genomes for metagenomic binning, comparative biology and taxonomic classification.</title>
        <authorList>
            <person name="Goeker M."/>
        </authorList>
    </citation>
    <scope>NUCLEOTIDE SEQUENCE [LARGE SCALE GENOMIC DNA]</scope>
    <source>
        <strain evidence="1 2">DSM 26944</strain>
    </source>
</reference>
<evidence type="ECO:0000313" key="2">
    <source>
        <dbReference type="Proteomes" id="UP000555546"/>
    </source>
</evidence>
<dbReference type="EMBL" id="JACIJG010000002">
    <property type="protein sequence ID" value="MBB5700790.1"/>
    <property type="molecule type" value="Genomic_DNA"/>
</dbReference>
<comment type="caution">
    <text evidence="1">The sequence shown here is derived from an EMBL/GenBank/DDBJ whole genome shotgun (WGS) entry which is preliminary data.</text>
</comment>
<protein>
    <submittedName>
        <fullName evidence="1">Uncharacterized protein</fullName>
    </submittedName>
</protein>
<sequence length="52" mass="5881">MFARFNNSFGRAFAQFGSAIRVSAAVRNHRVPAARDLETLGIDVEQFRRIRG</sequence>
<accession>A0A7W9AUF4</accession>
<organism evidence="1 2">
    <name type="scientific">Brucella daejeonensis</name>
    <dbReference type="NCBI Taxonomy" id="659015"/>
    <lineage>
        <taxon>Bacteria</taxon>
        <taxon>Pseudomonadati</taxon>
        <taxon>Pseudomonadota</taxon>
        <taxon>Alphaproteobacteria</taxon>
        <taxon>Hyphomicrobiales</taxon>
        <taxon>Brucellaceae</taxon>
        <taxon>Brucella/Ochrobactrum group</taxon>
        <taxon>Brucella</taxon>
    </lineage>
</organism>
<proteinExistence type="predicted"/>
<dbReference type="AlphaFoldDB" id="A0A7W9AUF4"/>